<accession>A0AB39U8H0</accession>
<evidence type="ECO:0000313" key="2">
    <source>
        <dbReference type="EMBL" id="XDS45075.1"/>
    </source>
</evidence>
<evidence type="ECO:0000259" key="1">
    <source>
        <dbReference type="Pfam" id="PF12728"/>
    </source>
</evidence>
<dbReference type="AlphaFoldDB" id="A0AB39U8H0"/>
<reference evidence="2" key="1">
    <citation type="submission" date="2023-07" db="EMBL/GenBank/DDBJ databases">
        <title>Bifidobacterium aquikefiriaerophilum sp. nov. and Bifidobacterium eccum sp. nov., isolated from water kefir.</title>
        <authorList>
            <person name="Breselge S."/>
            <person name="Bellassi P."/>
            <person name="Barcenilla C."/>
            <person name="Alvarez-Ordonez A."/>
            <person name="Morelli L."/>
            <person name="Cotter P.D."/>
        </authorList>
    </citation>
    <scope>NUCLEOTIDE SEQUENCE</scope>
    <source>
        <strain evidence="2">WK041_4_12</strain>
    </source>
</reference>
<name>A0AB39U8H0_9BIFI</name>
<feature type="domain" description="Helix-turn-helix" evidence="1">
    <location>
        <begin position="13"/>
        <end position="60"/>
    </location>
</feature>
<organism evidence="2">
    <name type="scientific">Bifidobacterium aquikefiricola</name>
    <dbReference type="NCBI Taxonomy" id="3059038"/>
    <lineage>
        <taxon>Bacteria</taxon>
        <taxon>Bacillati</taxon>
        <taxon>Actinomycetota</taxon>
        <taxon>Actinomycetes</taxon>
        <taxon>Bifidobacteriales</taxon>
        <taxon>Bifidobacteriaceae</taxon>
        <taxon>Bifidobacterium</taxon>
    </lineage>
</organism>
<gene>
    <name evidence="2" type="ORF">QN215_02820</name>
</gene>
<dbReference type="Pfam" id="PF12728">
    <property type="entry name" value="HTH_17"/>
    <property type="match status" value="1"/>
</dbReference>
<protein>
    <submittedName>
        <fullName evidence="2">Helix-turn-helix domain-containing protein</fullName>
    </submittedName>
</protein>
<dbReference type="KEGG" id="baqk:QN215_02820"/>
<sequence length="63" mass="7169">MHIATINRPLSVSVPEAQRLLGFKDPKIIYRLVREGKLRARKTGRVWIVSYASLVAYAEGEDE</sequence>
<dbReference type="RefSeq" id="WP_369344616.1">
    <property type="nucleotide sequence ID" value="NZ_CP129674.1"/>
</dbReference>
<dbReference type="InterPro" id="IPR041657">
    <property type="entry name" value="HTH_17"/>
</dbReference>
<proteinExistence type="predicted"/>
<dbReference type="EMBL" id="CP129674">
    <property type="protein sequence ID" value="XDS45075.1"/>
    <property type="molecule type" value="Genomic_DNA"/>
</dbReference>